<feature type="domain" description="ABC transporter" evidence="5">
    <location>
        <begin position="7"/>
        <end position="236"/>
    </location>
</feature>
<dbReference type="GO" id="GO:0098796">
    <property type="term" value="C:membrane protein complex"/>
    <property type="evidence" value="ECO:0007669"/>
    <property type="project" value="UniProtKB-ARBA"/>
</dbReference>
<dbReference type="Gene3D" id="3.40.50.300">
    <property type="entry name" value="P-loop containing nucleotide triphosphate hydrolases"/>
    <property type="match status" value="1"/>
</dbReference>
<dbReference type="Pfam" id="PF00005">
    <property type="entry name" value="ABC_tran"/>
    <property type="match status" value="1"/>
</dbReference>
<dbReference type="EMBL" id="VNHY01000002">
    <property type="protein sequence ID" value="TYP93890.1"/>
    <property type="molecule type" value="Genomic_DNA"/>
</dbReference>
<organism evidence="6 7">
    <name type="scientific">Fodinibius salinus</name>
    <dbReference type="NCBI Taxonomy" id="860790"/>
    <lineage>
        <taxon>Bacteria</taxon>
        <taxon>Pseudomonadati</taxon>
        <taxon>Balneolota</taxon>
        <taxon>Balneolia</taxon>
        <taxon>Balneolales</taxon>
        <taxon>Balneolaceae</taxon>
        <taxon>Fodinibius</taxon>
    </lineage>
</organism>
<dbReference type="InterPro" id="IPR015854">
    <property type="entry name" value="ABC_transpr_LolD-like"/>
</dbReference>
<evidence type="ECO:0000256" key="3">
    <source>
        <dbReference type="ARBA" id="ARBA00022840"/>
    </source>
</evidence>
<evidence type="ECO:0000256" key="4">
    <source>
        <dbReference type="ARBA" id="ARBA00038388"/>
    </source>
</evidence>
<dbReference type="GO" id="GO:0016887">
    <property type="term" value="F:ATP hydrolysis activity"/>
    <property type="evidence" value="ECO:0007669"/>
    <property type="project" value="InterPro"/>
</dbReference>
<evidence type="ECO:0000259" key="5">
    <source>
        <dbReference type="PROSITE" id="PS50893"/>
    </source>
</evidence>
<dbReference type="GO" id="GO:0005524">
    <property type="term" value="F:ATP binding"/>
    <property type="evidence" value="ECO:0007669"/>
    <property type="project" value="UniProtKB-KW"/>
</dbReference>
<dbReference type="PANTHER" id="PTHR24220">
    <property type="entry name" value="IMPORT ATP-BINDING PROTEIN"/>
    <property type="match status" value="1"/>
</dbReference>
<dbReference type="AlphaFoldDB" id="A0A5D3YKC9"/>
<dbReference type="Proteomes" id="UP000324595">
    <property type="component" value="Unassembled WGS sequence"/>
</dbReference>
<sequence length="236" mass="25948">MDAVAHIQLKQLTKIYQEGEKSRSVLDELNLSVQEGEMLVLLGRSGSGKSTMLNLVSGVDKPDSGEVRIGGTDLTTLNEKNRTLFRRNNIGFVYQSFNLISTLTAHENVLLPLKLKGIKDSQTLDNAQQFLDEVGLGDRGDSYPDRLSGGEQQRVAIARALANEPMLILADEPTGNLDYKTGRDILSVLNDLVRKNGRTMIIATHDHDICNIADRVLELKGGKLHEVDNVAEVTGR</sequence>
<dbReference type="InterPro" id="IPR027417">
    <property type="entry name" value="P-loop_NTPase"/>
</dbReference>
<dbReference type="FunFam" id="3.40.50.300:FF:000032">
    <property type="entry name" value="Export ABC transporter ATP-binding protein"/>
    <property type="match status" value="1"/>
</dbReference>
<dbReference type="CDD" id="cd03255">
    <property type="entry name" value="ABC_MJ0796_LolCDE_FtsE"/>
    <property type="match status" value="1"/>
</dbReference>
<dbReference type="PROSITE" id="PS50893">
    <property type="entry name" value="ABC_TRANSPORTER_2"/>
    <property type="match status" value="1"/>
</dbReference>
<proteinExistence type="inferred from homology"/>
<dbReference type="GO" id="GO:0005886">
    <property type="term" value="C:plasma membrane"/>
    <property type="evidence" value="ECO:0007669"/>
    <property type="project" value="TreeGrafter"/>
</dbReference>
<dbReference type="InterPro" id="IPR003593">
    <property type="entry name" value="AAA+_ATPase"/>
</dbReference>
<evidence type="ECO:0000313" key="7">
    <source>
        <dbReference type="Proteomes" id="UP000324595"/>
    </source>
</evidence>
<comment type="caution">
    <text evidence="6">The sequence shown here is derived from an EMBL/GenBank/DDBJ whole genome shotgun (WGS) entry which is preliminary data.</text>
</comment>
<evidence type="ECO:0000256" key="1">
    <source>
        <dbReference type="ARBA" id="ARBA00022448"/>
    </source>
</evidence>
<dbReference type="RefSeq" id="WP_148899186.1">
    <property type="nucleotide sequence ID" value="NZ_VNHY01000002.1"/>
</dbReference>
<dbReference type="SUPFAM" id="SSF52540">
    <property type="entry name" value="P-loop containing nucleoside triphosphate hydrolases"/>
    <property type="match status" value="1"/>
</dbReference>
<dbReference type="PANTHER" id="PTHR24220:SF685">
    <property type="entry name" value="ABC TRANSPORTER RELATED"/>
    <property type="match status" value="1"/>
</dbReference>
<keyword evidence="7" id="KW-1185">Reference proteome</keyword>
<dbReference type="InterPro" id="IPR017911">
    <property type="entry name" value="MacB-like_ATP-bd"/>
</dbReference>
<comment type="similarity">
    <text evidence="4">Belongs to the ABC transporter superfamily. Macrolide exporter (TC 3.A.1.122) family.</text>
</comment>
<keyword evidence="3 6" id="KW-0067">ATP-binding</keyword>
<gene>
    <name evidence="6" type="ORF">LX73_1606</name>
</gene>
<evidence type="ECO:0000256" key="2">
    <source>
        <dbReference type="ARBA" id="ARBA00022741"/>
    </source>
</evidence>
<keyword evidence="1" id="KW-0813">Transport</keyword>
<name>A0A5D3YKC9_9BACT</name>
<protein>
    <submittedName>
        <fullName evidence="6">Putative ABC transport system ATP-binding protein</fullName>
    </submittedName>
</protein>
<dbReference type="GO" id="GO:0022857">
    <property type="term" value="F:transmembrane transporter activity"/>
    <property type="evidence" value="ECO:0007669"/>
    <property type="project" value="TreeGrafter"/>
</dbReference>
<keyword evidence="2" id="KW-0547">Nucleotide-binding</keyword>
<dbReference type="OrthoDB" id="9769100at2"/>
<accession>A0A5D3YKC9</accession>
<dbReference type="InterPro" id="IPR017871">
    <property type="entry name" value="ABC_transporter-like_CS"/>
</dbReference>
<dbReference type="SMART" id="SM00382">
    <property type="entry name" value="AAA"/>
    <property type="match status" value="1"/>
</dbReference>
<evidence type="ECO:0000313" key="6">
    <source>
        <dbReference type="EMBL" id="TYP93890.1"/>
    </source>
</evidence>
<dbReference type="PROSITE" id="PS00211">
    <property type="entry name" value="ABC_TRANSPORTER_1"/>
    <property type="match status" value="1"/>
</dbReference>
<reference evidence="6 7" key="1">
    <citation type="submission" date="2019-07" db="EMBL/GenBank/DDBJ databases">
        <title>Genomic Encyclopedia of Archaeal and Bacterial Type Strains, Phase II (KMG-II): from individual species to whole genera.</title>
        <authorList>
            <person name="Goeker M."/>
        </authorList>
    </citation>
    <scope>NUCLEOTIDE SEQUENCE [LARGE SCALE GENOMIC DNA]</scope>
    <source>
        <strain evidence="6 7">DSM 21935</strain>
    </source>
</reference>
<dbReference type="InterPro" id="IPR003439">
    <property type="entry name" value="ABC_transporter-like_ATP-bd"/>
</dbReference>